<dbReference type="EMBL" id="JAIXCQ010000014">
    <property type="protein sequence ID" value="MCA5894933.1"/>
    <property type="molecule type" value="Genomic_DNA"/>
</dbReference>
<dbReference type="SUPFAM" id="SSF46689">
    <property type="entry name" value="Homeodomain-like"/>
    <property type="match status" value="1"/>
</dbReference>
<evidence type="ECO:0000256" key="1">
    <source>
        <dbReference type="ARBA" id="ARBA00023015"/>
    </source>
</evidence>
<feature type="domain" description="HTH araC/xylS-type" evidence="4">
    <location>
        <begin position="190"/>
        <end position="289"/>
    </location>
</feature>
<organism evidence="5 6">
    <name type="scientific">Isoptericola luteus</name>
    <dbReference type="NCBI Taxonomy" id="2879484"/>
    <lineage>
        <taxon>Bacteria</taxon>
        <taxon>Bacillati</taxon>
        <taxon>Actinomycetota</taxon>
        <taxon>Actinomycetes</taxon>
        <taxon>Micrococcales</taxon>
        <taxon>Promicromonosporaceae</taxon>
        <taxon>Isoptericola</taxon>
    </lineage>
</organism>
<evidence type="ECO:0000259" key="4">
    <source>
        <dbReference type="PROSITE" id="PS01124"/>
    </source>
</evidence>
<keyword evidence="3" id="KW-0804">Transcription</keyword>
<evidence type="ECO:0000313" key="6">
    <source>
        <dbReference type="Proteomes" id="UP001319870"/>
    </source>
</evidence>
<name>A0ABS7ZIS9_9MICO</name>
<dbReference type="InterPro" id="IPR018060">
    <property type="entry name" value="HTH_AraC"/>
</dbReference>
<proteinExistence type="predicted"/>
<dbReference type="InterPro" id="IPR009057">
    <property type="entry name" value="Homeodomain-like_sf"/>
</dbReference>
<dbReference type="InterPro" id="IPR046532">
    <property type="entry name" value="DUF6597"/>
</dbReference>
<reference evidence="5 6" key="1">
    <citation type="submission" date="2021-09" db="EMBL/GenBank/DDBJ databases">
        <title>Isoptericola luteus sp. nov., a novel bacterium isolated from Harbin, the capital city of Heilongjiang province.</title>
        <authorList>
            <person name="Li J."/>
        </authorList>
    </citation>
    <scope>NUCLEOTIDE SEQUENCE [LARGE SCALE GENOMIC DNA]</scope>
    <source>
        <strain evidence="5 6">NEAU-Y5</strain>
    </source>
</reference>
<comment type="caution">
    <text evidence="5">The sequence shown here is derived from an EMBL/GenBank/DDBJ whole genome shotgun (WGS) entry which is preliminary data.</text>
</comment>
<dbReference type="PROSITE" id="PS01124">
    <property type="entry name" value="HTH_ARAC_FAMILY_2"/>
    <property type="match status" value="1"/>
</dbReference>
<dbReference type="Gene3D" id="1.10.10.60">
    <property type="entry name" value="Homeodomain-like"/>
    <property type="match status" value="1"/>
</dbReference>
<sequence>MFEHEARRQPTASTHGIVDPAAAATGFELVRLEPAPDLADLVERHWVIRWDLPPGAEFRQVVIPHPNANAVAEAGGWRVHGVPAGLFSRTLHGHGAVVGTKLRPGALRMLLGDPEAVRPDLVMPAGVAFAARAPGYPASGDVEAAGRAAVLAALSGDVAGAVEPLTPVLRAVAARRRTARSTAALDRVARALAAVVGGELGPDAGVRELAAHAGTTPRSLQRLFAHWVGVSPKWVLQRHRVHLAADLLAVDPGRSLADLATAVGYYDQAHLSADFARALGVPPAAFARRCAEGRRASPTGVPTPVGRA</sequence>
<keyword evidence="6" id="KW-1185">Reference proteome</keyword>
<evidence type="ECO:0000256" key="2">
    <source>
        <dbReference type="ARBA" id="ARBA00023125"/>
    </source>
</evidence>
<dbReference type="SMART" id="SM00342">
    <property type="entry name" value="HTH_ARAC"/>
    <property type="match status" value="1"/>
</dbReference>
<dbReference type="PROSITE" id="PS00041">
    <property type="entry name" value="HTH_ARAC_FAMILY_1"/>
    <property type="match status" value="1"/>
</dbReference>
<dbReference type="Pfam" id="PF12833">
    <property type="entry name" value="HTH_18"/>
    <property type="match status" value="1"/>
</dbReference>
<dbReference type="InterPro" id="IPR050204">
    <property type="entry name" value="AraC_XylS_family_regulators"/>
</dbReference>
<protein>
    <submittedName>
        <fullName evidence="5">Helix-turn-helix domain-containing protein</fullName>
    </submittedName>
</protein>
<keyword evidence="2" id="KW-0238">DNA-binding</keyword>
<evidence type="ECO:0000256" key="3">
    <source>
        <dbReference type="ARBA" id="ARBA00023163"/>
    </source>
</evidence>
<dbReference type="InterPro" id="IPR018062">
    <property type="entry name" value="HTH_AraC-typ_CS"/>
</dbReference>
<accession>A0ABS7ZIS9</accession>
<dbReference type="RefSeq" id="WP_225566662.1">
    <property type="nucleotide sequence ID" value="NZ_JAIXCQ010000014.1"/>
</dbReference>
<gene>
    <name evidence="5" type="ORF">LEP48_16490</name>
</gene>
<dbReference type="PANTHER" id="PTHR46796">
    <property type="entry name" value="HTH-TYPE TRANSCRIPTIONAL ACTIVATOR RHAS-RELATED"/>
    <property type="match status" value="1"/>
</dbReference>
<keyword evidence="1" id="KW-0805">Transcription regulation</keyword>
<evidence type="ECO:0000313" key="5">
    <source>
        <dbReference type="EMBL" id="MCA5894933.1"/>
    </source>
</evidence>
<dbReference type="Proteomes" id="UP001319870">
    <property type="component" value="Unassembled WGS sequence"/>
</dbReference>
<dbReference type="Pfam" id="PF20240">
    <property type="entry name" value="DUF6597"/>
    <property type="match status" value="1"/>
</dbReference>